<dbReference type="PROSITE" id="PS50222">
    <property type="entry name" value="EF_HAND_2"/>
    <property type="match status" value="1"/>
</dbReference>
<feature type="domain" description="EF-hand" evidence="4">
    <location>
        <begin position="252"/>
        <end position="287"/>
    </location>
</feature>
<feature type="region of interest" description="Disordered" evidence="3">
    <location>
        <begin position="384"/>
        <end position="409"/>
    </location>
</feature>
<dbReference type="InterPro" id="IPR018247">
    <property type="entry name" value="EF_Hand_1_Ca_BS"/>
</dbReference>
<dbReference type="InterPro" id="IPR018181">
    <property type="entry name" value="Heat_shock_70_CS"/>
</dbReference>
<dbReference type="InterPro" id="IPR013126">
    <property type="entry name" value="Hsp_70_fam"/>
</dbReference>
<dbReference type="PANTHER" id="PTHR19375">
    <property type="entry name" value="HEAT SHOCK PROTEIN 70KDA"/>
    <property type="match status" value="1"/>
</dbReference>
<evidence type="ECO:0000256" key="1">
    <source>
        <dbReference type="ARBA" id="ARBA00022741"/>
    </source>
</evidence>
<keyword evidence="1" id="KW-0547">Nucleotide-binding</keyword>
<dbReference type="SUPFAM" id="SSF53067">
    <property type="entry name" value="Actin-like ATPase domain"/>
    <property type="match status" value="2"/>
</dbReference>
<dbReference type="InterPro" id="IPR043129">
    <property type="entry name" value="ATPase_NBD"/>
</dbReference>
<gene>
    <name evidence="5" type="ORF">WJX73_009146</name>
</gene>
<feature type="compositionally biased region" description="Basic and acidic residues" evidence="3">
    <location>
        <begin position="384"/>
        <end position="395"/>
    </location>
</feature>
<dbReference type="PROSITE" id="PS00329">
    <property type="entry name" value="HSP70_2"/>
    <property type="match status" value="1"/>
</dbReference>
<dbReference type="EMBL" id="JALJOQ010000105">
    <property type="protein sequence ID" value="KAK9797767.1"/>
    <property type="molecule type" value="Genomic_DNA"/>
</dbReference>
<evidence type="ECO:0000256" key="2">
    <source>
        <dbReference type="ARBA" id="ARBA00022840"/>
    </source>
</evidence>
<dbReference type="GO" id="GO:0005509">
    <property type="term" value="F:calcium ion binding"/>
    <property type="evidence" value="ECO:0007669"/>
    <property type="project" value="InterPro"/>
</dbReference>
<accession>A0AAW1NWT8</accession>
<keyword evidence="6" id="KW-1185">Reference proteome</keyword>
<sequence length="490" mass="51916">MICAVELQPAARSAFVQGSYSAALLSACRTPLVARRGCPVAVKNTALRTSLVGIDLGTSNSTVACLQDGNAVIVPAADGGRFTPSVVALSKAGAEALVGQAAIEASRSSGDFEAYRSVKRLIGRRHSEVVKLLKTPPPGLCSTKRGEAALWSTHRQGLISPEEVFAILVKQLVQQAVCFLGQQVEGAVITVPADFRATQRQAIRRAAEMAGLANVQLLQEPIAAALACGAGHAQADENVLVFDLGGGTLDVSLLDSFEGALEVLDIDGDGHLGGNDFDQAFANWLLPRHMLNEQATSIRADSASWARFLSWAEAAKVRLSEAPAVMSDLDGTSQAPSRQMQLTQQDLEEATWGLRKRLWAPLARMGLRSCIHWQICPPPGADTDRSECVRPEGPKPHIPGSQQVRDYSPPPRRVTRLVMVGGSSRIPWVRQFVAAATGVQPSSDVDPEECVALGAAIYAGMLSGHIAGIELADGAYAQDLHGRSSGFPLA</sequence>
<dbReference type="PROSITE" id="PS01036">
    <property type="entry name" value="HSP70_3"/>
    <property type="match status" value="1"/>
</dbReference>
<dbReference type="Gene3D" id="3.30.420.40">
    <property type="match status" value="4"/>
</dbReference>
<evidence type="ECO:0000313" key="6">
    <source>
        <dbReference type="Proteomes" id="UP001465755"/>
    </source>
</evidence>
<dbReference type="GO" id="GO:0005524">
    <property type="term" value="F:ATP binding"/>
    <property type="evidence" value="ECO:0007669"/>
    <property type="project" value="UniProtKB-KW"/>
</dbReference>
<dbReference type="Pfam" id="PF00012">
    <property type="entry name" value="HSP70"/>
    <property type="match status" value="2"/>
</dbReference>
<dbReference type="Proteomes" id="UP001465755">
    <property type="component" value="Unassembled WGS sequence"/>
</dbReference>
<evidence type="ECO:0000259" key="4">
    <source>
        <dbReference type="PROSITE" id="PS50222"/>
    </source>
</evidence>
<dbReference type="AlphaFoldDB" id="A0AAW1NWT8"/>
<dbReference type="PROSITE" id="PS00297">
    <property type="entry name" value="HSP70_1"/>
    <property type="match status" value="1"/>
</dbReference>
<dbReference type="InterPro" id="IPR002048">
    <property type="entry name" value="EF_hand_dom"/>
</dbReference>
<protein>
    <recommendedName>
        <fullName evidence="4">EF-hand domain-containing protein</fullName>
    </recommendedName>
</protein>
<dbReference type="Gene3D" id="3.90.640.10">
    <property type="entry name" value="Actin, Chain A, domain 4"/>
    <property type="match status" value="1"/>
</dbReference>
<name>A0AAW1NWT8_9CHLO</name>
<dbReference type="PRINTS" id="PR00301">
    <property type="entry name" value="HEATSHOCK70"/>
</dbReference>
<evidence type="ECO:0000256" key="3">
    <source>
        <dbReference type="SAM" id="MobiDB-lite"/>
    </source>
</evidence>
<comment type="caution">
    <text evidence="5">The sequence shown here is derived from an EMBL/GenBank/DDBJ whole genome shotgun (WGS) entry which is preliminary data.</text>
</comment>
<dbReference type="GO" id="GO:0140662">
    <property type="term" value="F:ATP-dependent protein folding chaperone"/>
    <property type="evidence" value="ECO:0007669"/>
    <property type="project" value="InterPro"/>
</dbReference>
<organism evidence="5 6">
    <name type="scientific">Symbiochloris irregularis</name>
    <dbReference type="NCBI Taxonomy" id="706552"/>
    <lineage>
        <taxon>Eukaryota</taxon>
        <taxon>Viridiplantae</taxon>
        <taxon>Chlorophyta</taxon>
        <taxon>core chlorophytes</taxon>
        <taxon>Trebouxiophyceae</taxon>
        <taxon>Trebouxiales</taxon>
        <taxon>Trebouxiaceae</taxon>
        <taxon>Symbiochloris</taxon>
    </lineage>
</organism>
<proteinExistence type="predicted"/>
<dbReference type="PROSITE" id="PS00018">
    <property type="entry name" value="EF_HAND_1"/>
    <property type="match status" value="1"/>
</dbReference>
<keyword evidence="2" id="KW-0067">ATP-binding</keyword>
<evidence type="ECO:0000313" key="5">
    <source>
        <dbReference type="EMBL" id="KAK9797767.1"/>
    </source>
</evidence>
<reference evidence="5 6" key="1">
    <citation type="journal article" date="2024" name="Nat. Commun.">
        <title>Phylogenomics reveals the evolutionary origins of lichenization in chlorophyte algae.</title>
        <authorList>
            <person name="Puginier C."/>
            <person name="Libourel C."/>
            <person name="Otte J."/>
            <person name="Skaloud P."/>
            <person name="Haon M."/>
            <person name="Grisel S."/>
            <person name="Petersen M."/>
            <person name="Berrin J.G."/>
            <person name="Delaux P.M."/>
            <person name="Dal Grande F."/>
            <person name="Keller J."/>
        </authorList>
    </citation>
    <scope>NUCLEOTIDE SEQUENCE [LARGE SCALE GENOMIC DNA]</scope>
    <source>
        <strain evidence="5 6">SAG 2036</strain>
    </source>
</reference>